<dbReference type="OrthoDB" id="6907at2157"/>
<name>A0A557SS27_9ARCH</name>
<dbReference type="RefSeq" id="WP_144734136.1">
    <property type="nucleotide sequence ID" value="NZ_ML675591.1"/>
</dbReference>
<evidence type="ECO:0008006" key="3">
    <source>
        <dbReference type="Google" id="ProtNLM"/>
    </source>
</evidence>
<protein>
    <recommendedName>
        <fullName evidence="3">Arcadin 1 domain-containing protein</fullName>
    </recommendedName>
</protein>
<gene>
    <name evidence="1" type="ORF">NARC_160113</name>
</gene>
<evidence type="ECO:0000313" key="2">
    <source>
        <dbReference type="Proteomes" id="UP000315289"/>
    </source>
</evidence>
<evidence type="ECO:0000313" key="1">
    <source>
        <dbReference type="EMBL" id="TVP39399.1"/>
    </source>
</evidence>
<comment type="caution">
    <text evidence="1">The sequence shown here is derived from an EMBL/GenBank/DDBJ whole genome shotgun (WGS) entry which is preliminary data.</text>
</comment>
<sequence>MKKEFIVAKIEASIDGSPYIYVSFKDPNEYLKSGDKQMNPFGSNVMAFTSPEDLMKNLPKAMSNISNMFGGGGAVSDAPTFKVTMKEYDELKIKVGDKVVIDIERYEQNDT</sequence>
<reference evidence="1 2" key="1">
    <citation type="journal article" date="2019" name="Front. Microbiol.">
        <title>Ammonia Oxidation by the Arctic Terrestrial Thaumarchaeote Candidatus Nitrosocosmicus arcticus Is Stimulated by Increasing Temperatures.</title>
        <authorList>
            <person name="Alves R.J.E."/>
            <person name="Kerou M."/>
            <person name="Zappe A."/>
            <person name="Bittner R."/>
            <person name="Abby S.S."/>
            <person name="Schmidt H.A."/>
            <person name="Pfeifer K."/>
            <person name="Schleper C."/>
        </authorList>
    </citation>
    <scope>NUCLEOTIDE SEQUENCE [LARGE SCALE GENOMIC DNA]</scope>
    <source>
        <strain evidence="1 2">Kfb</strain>
    </source>
</reference>
<proteinExistence type="predicted"/>
<dbReference type="Proteomes" id="UP000315289">
    <property type="component" value="Unassembled WGS sequence"/>
</dbReference>
<dbReference type="AlphaFoldDB" id="A0A557SS27"/>
<accession>A0A557SS27</accession>
<keyword evidence="2" id="KW-1185">Reference proteome</keyword>
<organism evidence="1 2">
    <name type="scientific">Candidatus Nitrosocosmicus arcticus</name>
    <dbReference type="NCBI Taxonomy" id="2035267"/>
    <lineage>
        <taxon>Archaea</taxon>
        <taxon>Nitrososphaerota</taxon>
        <taxon>Nitrososphaeria</taxon>
        <taxon>Nitrososphaerales</taxon>
        <taxon>Nitrososphaeraceae</taxon>
        <taxon>Candidatus Nitrosocosmicus</taxon>
    </lineage>
</organism>
<dbReference type="EMBL" id="VOAH01000016">
    <property type="protein sequence ID" value="TVP39399.1"/>
    <property type="molecule type" value="Genomic_DNA"/>
</dbReference>